<evidence type="ECO:0000256" key="8">
    <source>
        <dbReference type="ARBA" id="ARBA00047811"/>
    </source>
</evidence>
<protein>
    <recommendedName>
        <fullName evidence="2">cyclin-dependent kinase</fullName>
        <ecNumber evidence="2">2.7.11.22</ecNumber>
    </recommendedName>
</protein>
<evidence type="ECO:0000256" key="10">
    <source>
        <dbReference type="SAM" id="MobiDB-lite"/>
    </source>
</evidence>
<sequence length="474" mass="52671">MPSRWAETAEDAAEYAKRKAEKEEKKRVKAEKQQQQQRQAEEEEAQRAQARIHNNDEDAARPNKRRRLSPTQEEQNNEDSTGRPLLRSTPRTWQPCRSIYHFDLLNHIEEGSYGFVSRARENATGNIVAIKKLKLDAIRDAGFPVTALREIQCLRAAAGHRHVVGLREVVCSDSDSTDRDRDRGSGGGKGSGGGGDGRDVYLVMDFLEHDLKTLQEEMVAPFSPSEIKALLLQLTSAVDFLHDNWILHRDLKTSNILLNNRGEIKLADFGMARFVGDPAPANLTQMVVTLWYRAPELLLGAKEYGACIDVWSLGCIFGELLLKRPVLQGQNEVDQLGLIFDLCGLPSEENWPGFKRLPNARTLRLPPSSSGKGAHGPTIRSRFPALTPTGTSLLTSCLSLNPASRPTAKEILDHAYFRESPRPKPTALFPTFPSKAGQEKRRRYASPNAPIRGEAVEGTGEVDFSSVFEGKGEV</sequence>
<dbReference type="EC" id="2.7.11.22" evidence="2"/>
<evidence type="ECO:0000256" key="1">
    <source>
        <dbReference type="ARBA" id="ARBA00006485"/>
    </source>
</evidence>
<proteinExistence type="inferred from homology"/>
<feature type="domain" description="Protein kinase" evidence="11">
    <location>
        <begin position="102"/>
        <end position="417"/>
    </location>
</feature>
<gene>
    <name evidence="12" type="ORF">LTR78_001065</name>
</gene>
<feature type="region of interest" description="Disordered" evidence="10">
    <location>
        <begin position="173"/>
        <end position="196"/>
    </location>
</feature>
<keyword evidence="5" id="KW-0547">Nucleotide-binding</keyword>
<evidence type="ECO:0000256" key="3">
    <source>
        <dbReference type="ARBA" id="ARBA00022527"/>
    </source>
</evidence>
<comment type="catalytic activity">
    <reaction evidence="8">
        <text>L-threonyl-[protein] + ATP = O-phospho-L-threonyl-[protein] + ADP + H(+)</text>
        <dbReference type="Rhea" id="RHEA:46608"/>
        <dbReference type="Rhea" id="RHEA-COMP:11060"/>
        <dbReference type="Rhea" id="RHEA-COMP:11605"/>
        <dbReference type="ChEBI" id="CHEBI:15378"/>
        <dbReference type="ChEBI" id="CHEBI:30013"/>
        <dbReference type="ChEBI" id="CHEBI:30616"/>
        <dbReference type="ChEBI" id="CHEBI:61977"/>
        <dbReference type="ChEBI" id="CHEBI:456216"/>
        <dbReference type="EC" id="2.7.11.22"/>
    </reaction>
</comment>
<evidence type="ECO:0000256" key="2">
    <source>
        <dbReference type="ARBA" id="ARBA00012425"/>
    </source>
</evidence>
<dbReference type="AlphaFoldDB" id="A0AAE0WX13"/>
<feature type="compositionally biased region" description="Basic and acidic residues" evidence="10">
    <location>
        <begin position="14"/>
        <end position="32"/>
    </location>
</feature>
<evidence type="ECO:0000256" key="9">
    <source>
        <dbReference type="ARBA" id="ARBA00048367"/>
    </source>
</evidence>
<dbReference type="InterPro" id="IPR050108">
    <property type="entry name" value="CDK"/>
</dbReference>
<evidence type="ECO:0000313" key="13">
    <source>
        <dbReference type="Proteomes" id="UP001274830"/>
    </source>
</evidence>
<evidence type="ECO:0000256" key="7">
    <source>
        <dbReference type="ARBA" id="ARBA00022840"/>
    </source>
</evidence>
<dbReference type="GO" id="GO:0004693">
    <property type="term" value="F:cyclin-dependent protein serine/threonine kinase activity"/>
    <property type="evidence" value="ECO:0007669"/>
    <property type="project" value="UniProtKB-EC"/>
</dbReference>
<keyword evidence="6" id="KW-0418">Kinase</keyword>
<dbReference type="InterPro" id="IPR011009">
    <property type="entry name" value="Kinase-like_dom_sf"/>
</dbReference>
<dbReference type="EMBL" id="JAUTXT010000002">
    <property type="protein sequence ID" value="KAK3679504.1"/>
    <property type="molecule type" value="Genomic_DNA"/>
</dbReference>
<name>A0AAE0WX13_9PEZI</name>
<dbReference type="Proteomes" id="UP001274830">
    <property type="component" value="Unassembled WGS sequence"/>
</dbReference>
<dbReference type="SUPFAM" id="SSF56112">
    <property type="entry name" value="Protein kinase-like (PK-like)"/>
    <property type="match status" value="1"/>
</dbReference>
<comment type="caution">
    <text evidence="12">The sequence shown here is derived from an EMBL/GenBank/DDBJ whole genome shotgun (WGS) entry which is preliminary data.</text>
</comment>
<dbReference type="PROSITE" id="PS50011">
    <property type="entry name" value="PROTEIN_KINASE_DOM"/>
    <property type="match status" value="1"/>
</dbReference>
<keyword evidence="13" id="KW-1185">Reference proteome</keyword>
<dbReference type="Pfam" id="PF00069">
    <property type="entry name" value="Pkinase"/>
    <property type="match status" value="1"/>
</dbReference>
<dbReference type="GO" id="GO:0005524">
    <property type="term" value="F:ATP binding"/>
    <property type="evidence" value="ECO:0007669"/>
    <property type="project" value="UniProtKB-KW"/>
</dbReference>
<dbReference type="GO" id="GO:0007346">
    <property type="term" value="P:regulation of mitotic cell cycle"/>
    <property type="evidence" value="ECO:0007669"/>
    <property type="project" value="TreeGrafter"/>
</dbReference>
<evidence type="ECO:0000259" key="11">
    <source>
        <dbReference type="PROSITE" id="PS50011"/>
    </source>
</evidence>
<feature type="compositionally biased region" description="Gly residues" evidence="10">
    <location>
        <begin position="185"/>
        <end position="195"/>
    </location>
</feature>
<keyword evidence="4" id="KW-0808">Transferase</keyword>
<evidence type="ECO:0000256" key="6">
    <source>
        <dbReference type="ARBA" id="ARBA00022777"/>
    </source>
</evidence>
<dbReference type="PROSITE" id="PS00108">
    <property type="entry name" value="PROTEIN_KINASE_ST"/>
    <property type="match status" value="1"/>
</dbReference>
<dbReference type="SMART" id="SM00220">
    <property type="entry name" value="S_TKc"/>
    <property type="match status" value="1"/>
</dbReference>
<evidence type="ECO:0000313" key="12">
    <source>
        <dbReference type="EMBL" id="KAK3679504.1"/>
    </source>
</evidence>
<dbReference type="InterPro" id="IPR000719">
    <property type="entry name" value="Prot_kinase_dom"/>
</dbReference>
<evidence type="ECO:0000256" key="4">
    <source>
        <dbReference type="ARBA" id="ARBA00022679"/>
    </source>
</evidence>
<reference evidence="12" key="1">
    <citation type="submission" date="2023-07" db="EMBL/GenBank/DDBJ databases">
        <title>Black Yeasts Isolated from many extreme environments.</title>
        <authorList>
            <person name="Coleine C."/>
            <person name="Stajich J.E."/>
            <person name="Selbmann L."/>
        </authorList>
    </citation>
    <scope>NUCLEOTIDE SEQUENCE</scope>
    <source>
        <strain evidence="12">CCFEE 5485</strain>
    </source>
</reference>
<dbReference type="Gene3D" id="1.10.510.10">
    <property type="entry name" value="Transferase(Phosphotransferase) domain 1"/>
    <property type="match status" value="1"/>
</dbReference>
<comment type="catalytic activity">
    <reaction evidence="9">
        <text>L-seryl-[protein] + ATP = O-phospho-L-seryl-[protein] + ADP + H(+)</text>
        <dbReference type="Rhea" id="RHEA:17989"/>
        <dbReference type="Rhea" id="RHEA-COMP:9863"/>
        <dbReference type="Rhea" id="RHEA-COMP:11604"/>
        <dbReference type="ChEBI" id="CHEBI:15378"/>
        <dbReference type="ChEBI" id="CHEBI:29999"/>
        <dbReference type="ChEBI" id="CHEBI:30616"/>
        <dbReference type="ChEBI" id="CHEBI:83421"/>
        <dbReference type="ChEBI" id="CHEBI:456216"/>
        <dbReference type="EC" id="2.7.11.22"/>
    </reaction>
</comment>
<dbReference type="Gene3D" id="3.30.200.20">
    <property type="entry name" value="Phosphorylase Kinase, domain 1"/>
    <property type="match status" value="1"/>
</dbReference>
<dbReference type="PANTHER" id="PTHR24056:SF107">
    <property type="entry name" value="CYCLIN-DEPENDENT KINASE 11A-RELATED"/>
    <property type="match status" value="1"/>
</dbReference>
<keyword evidence="7" id="KW-0067">ATP-binding</keyword>
<accession>A0AAE0WX13</accession>
<dbReference type="InterPro" id="IPR008271">
    <property type="entry name" value="Ser/Thr_kinase_AS"/>
</dbReference>
<feature type="region of interest" description="Disordered" evidence="10">
    <location>
        <begin position="423"/>
        <end position="458"/>
    </location>
</feature>
<dbReference type="PANTHER" id="PTHR24056">
    <property type="entry name" value="CELL DIVISION PROTEIN KINASE"/>
    <property type="match status" value="1"/>
</dbReference>
<dbReference type="FunFam" id="1.10.510.10:FF:000624">
    <property type="entry name" value="Mitogen-activated protein kinase"/>
    <property type="match status" value="1"/>
</dbReference>
<keyword evidence="3" id="KW-0723">Serine/threonine-protein kinase</keyword>
<comment type="similarity">
    <text evidence="1">Belongs to the protein kinase superfamily. CMGC Ser/Thr protein kinase family. CDC2/CDKX subfamily.</text>
</comment>
<evidence type="ECO:0000256" key="5">
    <source>
        <dbReference type="ARBA" id="ARBA00022741"/>
    </source>
</evidence>
<dbReference type="GO" id="GO:0005634">
    <property type="term" value="C:nucleus"/>
    <property type="evidence" value="ECO:0007669"/>
    <property type="project" value="TreeGrafter"/>
</dbReference>
<organism evidence="12 13">
    <name type="scientific">Recurvomyces mirabilis</name>
    <dbReference type="NCBI Taxonomy" id="574656"/>
    <lineage>
        <taxon>Eukaryota</taxon>
        <taxon>Fungi</taxon>
        <taxon>Dikarya</taxon>
        <taxon>Ascomycota</taxon>
        <taxon>Pezizomycotina</taxon>
        <taxon>Dothideomycetes</taxon>
        <taxon>Dothideomycetidae</taxon>
        <taxon>Mycosphaerellales</taxon>
        <taxon>Teratosphaeriaceae</taxon>
        <taxon>Recurvomyces</taxon>
    </lineage>
</organism>
<feature type="region of interest" description="Disordered" evidence="10">
    <location>
        <begin position="1"/>
        <end position="90"/>
    </location>
</feature>